<organism evidence="2">
    <name type="scientific">Lamprotornis superbus</name>
    <dbReference type="NCBI Taxonomy" id="245042"/>
    <lineage>
        <taxon>Eukaryota</taxon>
        <taxon>Metazoa</taxon>
        <taxon>Chordata</taxon>
        <taxon>Craniata</taxon>
        <taxon>Vertebrata</taxon>
        <taxon>Euteleostomi</taxon>
        <taxon>Archelosauria</taxon>
        <taxon>Archosauria</taxon>
        <taxon>Dinosauria</taxon>
        <taxon>Saurischia</taxon>
        <taxon>Theropoda</taxon>
        <taxon>Coelurosauria</taxon>
        <taxon>Aves</taxon>
        <taxon>Neognathae</taxon>
        <taxon>Neoaves</taxon>
        <taxon>Telluraves</taxon>
        <taxon>Australaves</taxon>
        <taxon>Passeriformes</taxon>
        <taxon>Sturnidae</taxon>
        <taxon>Lamprotornis</taxon>
    </lineage>
</organism>
<comment type="caution">
    <text evidence="2">The sequence shown here is derived from an EMBL/GenBank/DDBJ whole genome shotgun (WGS) entry which is preliminary data.</text>
</comment>
<evidence type="ECO:0000256" key="1">
    <source>
        <dbReference type="SAM" id="MobiDB-lite"/>
    </source>
</evidence>
<dbReference type="OrthoDB" id="10563799at2759"/>
<feature type="compositionally biased region" description="Basic and acidic residues" evidence="1">
    <location>
        <begin position="20"/>
        <end position="29"/>
    </location>
</feature>
<evidence type="ECO:0000313" key="2">
    <source>
        <dbReference type="EMBL" id="KAG0137203.1"/>
    </source>
</evidence>
<reference evidence="3 4" key="2">
    <citation type="journal article" date="2021" name="J. Hered.">
        <title>Feather Gene Expression Elucidates the Developmental Basis of Plumage Iridescence in African Starlings.</title>
        <authorList>
            <person name="Rubenstein D.R."/>
            <person name="Corvelo A."/>
            <person name="MacManes M.D."/>
            <person name="Maia R."/>
            <person name="Narzisi G."/>
            <person name="Rousaki A."/>
            <person name="Vandenabeele P."/>
            <person name="Shawkey M.D."/>
            <person name="Solomon J."/>
        </authorList>
    </citation>
    <scope>NUCLEOTIDE SEQUENCE [LARGE SCALE GENOMIC DNA]</scope>
    <source>
        <strain evidence="3">SS15</strain>
    </source>
</reference>
<dbReference type="EMBL" id="JADDUC010000001">
    <property type="protein sequence ID" value="KAG0137203.1"/>
    <property type="molecule type" value="Genomic_DNA"/>
</dbReference>
<name>A0A835U247_9PASS</name>
<gene>
    <name evidence="2" type="ORF">IHE44_000041</name>
    <name evidence="3" type="ORF">IHE44_0009317</name>
</gene>
<evidence type="ECO:0000313" key="4">
    <source>
        <dbReference type="Proteomes" id="UP000618051"/>
    </source>
</evidence>
<reference evidence="3" key="3">
    <citation type="submission" date="2022-01" db="EMBL/GenBank/DDBJ databases">
        <authorList>
            <person name="Rubenstein D.R."/>
        </authorList>
    </citation>
    <scope>NUCLEOTIDE SEQUENCE</scope>
    <source>
        <strain evidence="3">SS15</strain>
        <tissue evidence="3">Liver</tissue>
    </source>
</reference>
<sequence>MTCLKINASTASSLTPGEPLAKEQHERPARSAAATTTTRAPGGLPSFLLGDFPGSDEFLHSVSVSSGSFDF</sequence>
<dbReference type="Proteomes" id="UP000618051">
    <property type="component" value="Unassembled WGS sequence"/>
</dbReference>
<keyword evidence="4" id="KW-1185">Reference proteome</keyword>
<accession>A0A835U247</accession>
<dbReference type="EMBL" id="JADDUC020000003">
    <property type="protein sequence ID" value="KAI1240870.1"/>
    <property type="molecule type" value="Genomic_DNA"/>
</dbReference>
<protein>
    <submittedName>
        <fullName evidence="2">Uncharacterized protein</fullName>
    </submittedName>
</protein>
<proteinExistence type="predicted"/>
<reference evidence="2" key="1">
    <citation type="submission" date="2020-10" db="EMBL/GenBank/DDBJ databases">
        <title>Feather gene expression reveals the developmental basis of iridescence in African starlings.</title>
        <authorList>
            <person name="Rubenstein D.R."/>
        </authorList>
    </citation>
    <scope>NUCLEOTIDE SEQUENCE</scope>
    <source>
        <strain evidence="2">SS15</strain>
        <tissue evidence="2">Liver</tissue>
    </source>
</reference>
<dbReference type="AlphaFoldDB" id="A0A835U247"/>
<feature type="region of interest" description="Disordered" evidence="1">
    <location>
        <begin position="1"/>
        <end position="45"/>
    </location>
</feature>
<evidence type="ECO:0000313" key="3">
    <source>
        <dbReference type="EMBL" id="KAI1240870.1"/>
    </source>
</evidence>
<feature type="compositionally biased region" description="Low complexity" evidence="1">
    <location>
        <begin position="30"/>
        <end position="41"/>
    </location>
</feature>